<dbReference type="EMBL" id="CP025791">
    <property type="protein sequence ID" value="AUP78484.1"/>
    <property type="molecule type" value="Genomic_DNA"/>
</dbReference>
<evidence type="ECO:0000256" key="1">
    <source>
        <dbReference type="ARBA" id="ARBA00004651"/>
    </source>
</evidence>
<evidence type="ECO:0000259" key="8">
    <source>
        <dbReference type="Pfam" id="PF12704"/>
    </source>
</evidence>
<gene>
    <name evidence="9" type="ORF">C1H87_07080</name>
</gene>
<evidence type="ECO:0000256" key="5">
    <source>
        <dbReference type="ARBA" id="ARBA00023136"/>
    </source>
</evidence>
<keyword evidence="3 6" id="KW-0812">Transmembrane</keyword>
<organism evidence="9 10">
    <name type="scientific">Flavivirga eckloniae</name>
    <dbReference type="NCBI Taxonomy" id="1803846"/>
    <lineage>
        <taxon>Bacteria</taxon>
        <taxon>Pseudomonadati</taxon>
        <taxon>Bacteroidota</taxon>
        <taxon>Flavobacteriia</taxon>
        <taxon>Flavobacteriales</taxon>
        <taxon>Flavobacteriaceae</taxon>
        <taxon>Flavivirga</taxon>
    </lineage>
</organism>
<dbReference type="Pfam" id="PF02687">
    <property type="entry name" value="FtsX"/>
    <property type="match status" value="2"/>
</dbReference>
<reference evidence="9 10" key="1">
    <citation type="submission" date="2018-01" db="EMBL/GenBank/DDBJ databases">
        <title>Complete genome sequence of Flavivirga eckloniae ECD14 isolated from seaweed Ecklonia cava.</title>
        <authorList>
            <person name="Lee J.H."/>
            <person name="Baik K.S."/>
            <person name="Seong C.N."/>
        </authorList>
    </citation>
    <scope>NUCLEOTIDE SEQUENCE [LARGE SCALE GENOMIC DNA]</scope>
    <source>
        <strain evidence="9 10">ECD14</strain>
    </source>
</reference>
<protein>
    <submittedName>
        <fullName evidence="9">Uncharacterized protein</fullName>
    </submittedName>
</protein>
<dbReference type="Proteomes" id="UP000235826">
    <property type="component" value="Chromosome"/>
</dbReference>
<dbReference type="RefSeq" id="WP_102755139.1">
    <property type="nucleotide sequence ID" value="NZ_CP025791.1"/>
</dbReference>
<keyword evidence="5 6" id="KW-0472">Membrane</keyword>
<dbReference type="PANTHER" id="PTHR30572:SF18">
    <property type="entry name" value="ABC-TYPE MACROLIDE FAMILY EXPORT SYSTEM PERMEASE COMPONENT 2"/>
    <property type="match status" value="1"/>
</dbReference>
<feature type="domain" description="ABC3 transporter permease C-terminal" evidence="7">
    <location>
        <begin position="315"/>
        <end position="420"/>
    </location>
</feature>
<feature type="transmembrane region" description="Helical" evidence="6">
    <location>
        <begin position="782"/>
        <end position="803"/>
    </location>
</feature>
<dbReference type="KEGG" id="fek:C1H87_07080"/>
<sequence length="822" mass="93285">MKSYLLKTGIRNLANKKFLSLAKVLGLVVGFTVFIFLTVKIQYENSYDAFWDDSESIYRVALNIKYQNGEQVQSARNFGGSSELLDLERPEVISHCNFGKDVVTIFNGPKHKIQDVDFVYSDPTFFDVFNRKIIKSESTAVLENIHGVAISESFAKKLFGDEDPINKEITVNEGWKFVVDAVFEDIPSNSHMKIDVIATFKSLFYYLHNFDNTRQVLVDNPNYTFREQNPYLTNRWQTPAEYRSYCYIKLKKGTNIKTIEADVDRLLAKVPLPQNLKDGDMNFIFQPIKDIHLKSNLDHEQGINGDTKQVFFLSIIILVVLFVCLINFINLNTITSMESIKNYAIRIFNGSTYTQIFQLMLAESFLLNILAIVISIPLAYILVSKQLPINIINPSIFLYSAVIVLAIILIAAFMPFFSVVKNGFSSGLKIGGQKISQKWKSQKLLVTMQFSITIILIVCTIGIYKQMQFMTHSELGFNGTQTLFSFTPMTMNGRPDLPNKLSAFRNELESLKGIKSFSTSSSIPGKMAHRINNQVKAANAAEPFPASFSEISIDDAYLKAYDINLIAGERLSFQNNWRSNEMLINQTALQAMGISNPKEALNKLIFIGNNTYKIKGVIEDYHHASLRNAIKPTIYVQNLNWDHGVGFYSFQLSSNDISATVSEITQIWNTLYPKEEFIYNFSDASFASQYERDQKFNQILTYSACLALFISCLGLLGVALFNTKKRIKEIGIRKVSGAKVSQIIMMLNMDFLKWVFIAYIIAVPVSWYAINMWLQDFAYRTTISWWIFGLAGTISIAIALATVSWHSFKAATNNPVKALKDE</sequence>
<accession>A0A2K9PN44</accession>
<feature type="domain" description="ABC3 transporter permease C-terminal" evidence="7">
    <location>
        <begin position="704"/>
        <end position="814"/>
    </location>
</feature>
<feature type="domain" description="MacB-like periplasmic core" evidence="8">
    <location>
        <begin position="24"/>
        <end position="265"/>
    </location>
</feature>
<dbReference type="PANTHER" id="PTHR30572">
    <property type="entry name" value="MEMBRANE COMPONENT OF TRANSPORTER-RELATED"/>
    <property type="match status" value="1"/>
</dbReference>
<evidence type="ECO:0000256" key="2">
    <source>
        <dbReference type="ARBA" id="ARBA00022475"/>
    </source>
</evidence>
<dbReference type="GO" id="GO:0022857">
    <property type="term" value="F:transmembrane transporter activity"/>
    <property type="evidence" value="ECO:0007669"/>
    <property type="project" value="TreeGrafter"/>
</dbReference>
<keyword evidence="10" id="KW-1185">Reference proteome</keyword>
<feature type="transmembrane region" description="Helical" evidence="6">
    <location>
        <begin position="396"/>
        <end position="420"/>
    </location>
</feature>
<dbReference type="AlphaFoldDB" id="A0A2K9PN44"/>
<dbReference type="InterPro" id="IPR025857">
    <property type="entry name" value="MacB_PCD"/>
</dbReference>
<dbReference type="InterPro" id="IPR050250">
    <property type="entry name" value="Macrolide_Exporter_MacB"/>
</dbReference>
<keyword evidence="4 6" id="KW-1133">Transmembrane helix</keyword>
<evidence type="ECO:0000313" key="9">
    <source>
        <dbReference type="EMBL" id="AUP78484.1"/>
    </source>
</evidence>
<feature type="transmembrane region" description="Helical" evidence="6">
    <location>
        <begin position="21"/>
        <end position="39"/>
    </location>
</feature>
<feature type="transmembrane region" description="Helical" evidence="6">
    <location>
        <begin position="365"/>
        <end position="384"/>
    </location>
</feature>
<keyword evidence="2" id="KW-1003">Cell membrane</keyword>
<feature type="transmembrane region" description="Helical" evidence="6">
    <location>
        <begin position="310"/>
        <end position="331"/>
    </location>
</feature>
<evidence type="ECO:0000256" key="4">
    <source>
        <dbReference type="ARBA" id="ARBA00022989"/>
    </source>
</evidence>
<evidence type="ECO:0000259" key="7">
    <source>
        <dbReference type="Pfam" id="PF02687"/>
    </source>
</evidence>
<evidence type="ECO:0000313" key="10">
    <source>
        <dbReference type="Proteomes" id="UP000235826"/>
    </source>
</evidence>
<proteinExistence type="predicted"/>
<dbReference type="Pfam" id="PF12704">
    <property type="entry name" value="MacB_PCD"/>
    <property type="match status" value="1"/>
</dbReference>
<name>A0A2K9PN44_9FLAO</name>
<feature type="transmembrane region" description="Helical" evidence="6">
    <location>
        <begin position="444"/>
        <end position="464"/>
    </location>
</feature>
<evidence type="ECO:0000256" key="6">
    <source>
        <dbReference type="SAM" id="Phobius"/>
    </source>
</evidence>
<dbReference type="GO" id="GO:0005886">
    <property type="term" value="C:plasma membrane"/>
    <property type="evidence" value="ECO:0007669"/>
    <property type="project" value="UniProtKB-SubCell"/>
</dbReference>
<comment type="subcellular location">
    <subcellularLocation>
        <location evidence="1">Cell membrane</location>
        <topology evidence="1">Multi-pass membrane protein</topology>
    </subcellularLocation>
</comment>
<dbReference type="InterPro" id="IPR003838">
    <property type="entry name" value="ABC3_permease_C"/>
</dbReference>
<dbReference type="OrthoDB" id="973461at2"/>
<feature type="transmembrane region" description="Helical" evidence="6">
    <location>
        <begin position="751"/>
        <end position="770"/>
    </location>
</feature>
<feature type="transmembrane region" description="Helical" evidence="6">
    <location>
        <begin position="699"/>
        <end position="721"/>
    </location>
</feature>
<evidence type="ECO:0000256" key="3">
    <source>
        <dbReference type="ARBA" id="ARBA00022692"/>
    </source>
</evidence>